<accession>Q2SZH5</accession>
<dbReference type="EMBL" id="CP000086">
    <property type="protein sequence ID" value="ABC38102.1"/>
    <property type="molecule type" value="Genomic_DNA"/>
</dbReference>
<protein>
    <recommendedName>
        <fullName evidence="3">DUF721 domain-containing protein</fullName>
    </recommendedName>
</protein>
<dbReference type="Pfam" id="PF05258">
    <property type="entry name" value="DciA"/>
    <property type="match status" value="1"/>
</dbReference>
<gene>
    <name evidence="1" type="ordered locus">BTH_I1126</name>
</gene>
<dbReference type="AlphaFoldDB" id="Q2SZH5"/>
<dbReference type="HOGENOM" id="CLU_1048373_0_0_4"/>
<reference evidence="1 2" key="1">
    <citation type="journal article" date="2005" name="BMC Genomics">
        <title>Bacterial genome adaptation to niches: divergence of the potential virulence genes in three Burkholderia species of different survival strategies.</title>
        <authorList>
            <person name="Kim H.S."/>
            <person name="Schell M.A."/>
            <person name="Yu Y."/>
            <person name="Ulrich R.L."/>
            <person name="Sarria S.H."/>
            <person name="Nierman W.C."/>
            <person name="DeShazer D."/>
        </authorList>
    </citation>
    <scope>NUCLEOTIDE SEQUENCE [LARGE SCALE GENOMIC DNA]</scope>
    <source>
        <strain evidence="2">ATCC 700388 / DSM 13276 / CCUG 48851 / CIP 106301 / E264</strain>
    </source>
</reference>
<dbReference type="InterPro" id="IPR007922">
    <property type="entry name" value="DciA-like"/>
</dbReference>
<sequence>MRSFAACGSRPVERTAHRKAARTIGVRRRAPAFGVGVRGRKTGFGCRLIGETRNVDGPEACATAGYNGKRQTIPAAAQRHRGTIGASLHHPVARHAPHHAALPTFLMNRPPKQLFRPNDWSRPRAAADVLQRTDAFAALRAGVEQVAALKRDLAALLPDYLANHVEPGFIKDGTLTLFAAHNALAARLRQVEPRLLSDLQARGWAVATLKVRVRPQPAPEPPRVKQARMSTAGTDALRQLADALEPSPLQNALARMAARHAKTPR</sequence>
<organism evidence="1 2">
    <name type="scientific">Burkholderia thailandensis (strain ATCC 700388 / DSM 13276 / CCUG 48851 / CIP 106301 / E264)</name>
    <dbReference type="NCBI Taxonomy" id="271848"/>
    <lineage>
        <taxon>Bacteria</taxon>
        <taxon>Pseudomonadati</taxon>
        <taxon>Pseudomonadota</taxon>
        <taxon>Betaproteobacteria</taxon>
        <taxon>Burkholderiales</taxon>
        <taxon>Burkholderiaceae</taxon>
        <taxon>Burkholderia</taxon>
        <taxon>pseudomallei group</taxon>
    </lineage>
</organism>
<name>Q2SZH5_BURTA</name>
<dbReference type="Proteomes" id="UP000001930">
    <property type="component" value="Chromosome I"/>
</dbReference>
<proteinExistence type="predicted"/>
<evidence type="ECO:0008006" key="3">
    <source>
        <dbReference type="Google" id="ProtNLM"/>
    </source>
</evidence>
<evidence type="ECO:0000313" key="2">
    <source>
        <dbReference type="Proteomes" id="UP000001930"/>
    </source>
</evidence>
<keyword evidence="2" id="KW-1185">Reference proteome</keyword>
<evidence type="ECO:0000313" key="1">
    <source>
        <dbReference type="EMBL" id="ABC38102.1"/>
    </source>
</evidence>
<dbReference type="KEGG" id="bte:BTH_I1126"/>